<feature type="signal peptide" evidence="4">
    <location>
        <begin position="1"/>
        <end position="24"/>
    </location>
</feature>
<protein>
    <recommendedName>
        <fullName evidence="4">Dirigent protein</fullName>
    </recommendedName>
</protein>
<dbReference type="AlphaFoldDB" id="A0A3B5ZNX1"/>
<comment type="subunit">
    <text evidence="2 4">Homodimer.</text>
</comment>
<dbReference type="Gramene" id="TraesROB_scaffold_083139_01G000100.1">
    <property type="protein sequence ID" value="TraesROB_scaffold_083139_01G000100.1"/>
    <property type="gene ID" value="TraesROB_scaffold_083139_01G000100"/>
</dbReference>
<feature type="chain" id="PRO_5043075526" description="Dirigent protein" evidence="4">
    <location>
        <begin position="25"/>
        <end position="190"/>
    </location>
</feature>
<evidence type="ECO:0000256" key="3">
    <source>
        <dbReference type="ARBA" id="ARBA00022525"/>
    </source>
</evidence>
<dbReference type="OMA" id="KEICIRS"/>
<comment type="subcellular location">
    <subcellularLocation>
        <location evidence="4">Secreted</location>
        <location evidence="4">Extracellular space</location>
        <location evidence="4">Apoplast</location>
    </subcellularLocation>
</comment>
<keyword evidence="6" id="KW-1185">Reference proteome</keyword>
<dbReference type="Gene3D" id="2.40.480.10">
    <property type="entry name" value="Allene oxide cyclase-like"/>
    <property type="match status" value="1"/>
</dbReference>
<dbReference type="InterPro" id="IPR004265">
    <property type="entry name" value="Dirigent"/>
</dbReference>
<dbReference type="GO" id="GO:0048046">
    <property type="term" value="C:apoplast"/>
    <property type="evidence" value="ECO:0007669"/>
    <property type="project" value="UniProtKB-SubCell"/>
</dbReference>
<keyword evidence="4" id="KW-0732">Signal</keyword>
<reference evidence="5" key="1">
    <citation type="submission" date="2018-08" db="EMBL/GenBank/DDBJ databases">
        <authorList>
            <person name="Rossello M."/>
        </authorList>
    </citation>
    <scope>NUCLEOTIDE SEQUENCE [LARGE SCALE GENOMIC DNA]</scope>
    <source>
        <strain evidence="5">cv. Chinese Spring</strain>
    </source>
</reference>
<comment type="function">
    <text evidence="4">Dirigent proteins impart stereoselectivity on the phenoxy radical-coupling reaction, yielding optically active lignans from two molecules of coniferyl alcohol in the biosynthesis of lignans, flavonolignans, and alkaloids and thus plays a central role in plant secondary metabolism.</text>
</comment>
<accession>A0A3B5ZNX1</accession>
<name>A0A3B5ZNX1_WHEAT</name>
<evidence type="ECO:0000256" key="2">
    <source>
        <dbReference type="ARBA" id="ARBA00011738"/>
    </source>
</evidence>
<proteinExistence type="inferred from homology"/>
<dbReference type="Gramene" id="TraesPARA_EIv1.0_0226310.1">
    <property type="protein sequence ID" value="TraesPARA_EIv1.0_0226310.1.CDS"/>
    <property type="gene ID" value="TraesPARA_EIv1.0_0226310"/>
</dbReference>
<sequence length="190" mass="20240">MASPSLLVLSTILVLHSILSMASASLSCVLQCESEVNMRLYLHQIAAGPGINQVAIVTSSKPSEFGLTAVTDWTVIDGPNPATATIVARTKGMQVQADVAGPGWFNYFSMVFEKNSRYNGSSFEAMGIHFQTGQGQMAIMGGTGEFAMARGIIKYNALANPPTFQTIKELNIHAFYVKPSDTTSAGATIQ</sequence>
<comment type="similarity">
    <text evidence="1 4">Belongs to the plant dirigent protein family.</text>
</comment>
<evidence type="ECO:0000313" key="5">
    <source>
        <dbReference type="EnsemblPlants" id="TraesCS1D02G007500.1"/>
    </source>
</evidence>
<organism evidence="5">
    <name type="scientific">Triticum aestivum</name>
    <name type="common">Wheat</name>
    <dbReference type="NCBI Taxonomy" id="4565"/>
    <lineage>
        <taxon>Eukaryota</taxon>
        <taxon>Viridiplantae</taxon>
        <taxon>Streptophyta</taxon>
        <taxon>Embryophyta</taxon>
        <taxon>Tracheophyta</taxon>
        <taxon>Spermatophyta</taxon>
        <taxon>Magnoliopsida</taxon>
        <taxon>Liliopsida</taxon>
        <taxon>Poales</taxon>
        <taxon>Poaceae</taxon>
        <taxon>BOP clade</taxon>
        <taxon>Pooideae</taxon>
        <taxon>Triticodae</taxon>
        <taxon>Triticeae</taxon>
        <taxon>Triticinae</taxon>
        <taxon>Triticum</taxon>
    </lineage>
</organism>
<dbReference type="OrthoDB" id="590363at2759"/>
<dbReference type="GO" id="GO:0009699">
    <property type="term" value="P:phenylpropanoid biosynthetic process"/>
    <property type="evidence" value="ECO:0007669"/>
    <property type="project" value="UniProtKB-ARBA"/>
</dbReference>
<keyword evidence="3 4" id="KW-0964">Secreted</keyword>
<keyword evidence="4" id="KW-0052">Apoplast</keyword>
<dbReference type="Gramene" id="TraesCS1D02G007500.1">
    <property type="protein sequence ID" value="TraesCS1D02G007500.1"/>
    <property type="gene ID" value="TraesCS1D02G007500"/>
</dbReference>
<evidence type="ECO:0000313" key="6">
    <source>
        <dbReference type="Proteomes" id="UP000019116"/>
    </source>
</evidence>
<dbReference type="InterPro" id="IPR044859">
    <property type="entry name" value="Allene_oxi_cyc_Dirigent"/>
</dbReference>
<evidence type="ECO:0000256" key="4">
    <source>
        <dbReference type="RuleBase" id="RU363099"/>
    </source>
</evidence>
<dbReference type="Pfam" id="PF03018">
    <property type="entry name" value="Dirigent"/>
    <property type="match status" value="1"/>
</dbReference>
<dbReference type="Proteomes" id="UP000019116">
    <property type="component" value="Chromosome 1D"/>
</dbReference>
<dbReference type="Gramene" id="TraesWEE_scaffold_032753_01G000300.1">
    <property type="protein sequence ID" value="TraesWEE_scaffold_032753_01G000300.1"/>
    <property type="gene ID" value="TraesWEE_scaffold_032753_01G000300"/>
</dbReference>
<reference evidence="5" key="2">
    <citation type="submission" date="2018-10" db="UniProtKB">
        <authorList>
            <consortium name="EnsemblPlants"/>
        </authorList>
    </citation>
    <scope>IDENTIFICATION</scope>
</reference>
<dbReference type="SMR" id="A0A3B5ZNX1"/>
<evidence type="ECO:0000256" key="1">
    <source>
        <dbReference type="ARBA" id="ARBA00010746"/>
    </source>
</evidence>
<dbReference type="PANTHER" id="PTHR21495">
    <property type="entry name" value="NUCLEOPORIN-RELATED"/>
    <property type="match status" value="1"/>
</dbReference>
<dbReference type="EnsemblPlants" id="TraesCS1D02G007500.1">
    <property type="protein sequence ID" value="TraesCS1D02G007500.1"/>
    <property type="gene ID" value="TraesCS1D02G007500"/>
</dbReference>
<dbReference type="Gramene" id="TraesCS1D03G0015300.1">
    <property type="protein sequence ID" value="TraesCS1D03G0015300.1.CDS"/>
    <property type="gene ID" value="TraesCS1D03G0015300"/>
</dbReference>